<dbReference type="RefSeq" id="WP_251809936.1">
    <property type="nucleotide sequence ID" value="NZ_CP101527.1"/>
</dbReference>
<evidence type="ECO:0000256" key="4">
    <source>
        <dbReference type="ARBA" id="ARBA00022833"/>
    </source>
</evidence>
<name>A0A9E8HGI8_9ALTE</name>
<dbReference type="KEGG" id="asem:NNL22_12190"/>
<gene>
    <name evidence="6" type="ORF">NNL22_12190</name>
</gene>
<proteinExistence type="predicted"/>
<evidence type="ECO:0000313" key="6">
    <source>
        <dbReference type="EMBL" id="UZW73795.1"/>
    </source>
</evidence>
<keyword evidence="2" id="KW-0479">Metal-binding</keyword>
<evidence type="ECO:0000256" key="3">
    <source>
        <dbReference type="ARBA" id="ARBA00022801"/>
    </source>
</evidence>
<organism evidence="6 7">
    <name type="scientific">Alkalimarinus sediminis</name>
    <dbReference type="NCBI Taxonomy" id="1632866"/>
    <lineage>
        <taxon>Bacteria</taxon>
        <taxon>Pseudomonadati</taxon>
        <taxon>Pseudomonadota</taxon>
        <taxon>Gammaproteobacteria</taxon>
        <taxon>Alteromonadales</taxon>
        <taxon>Alteromonadaceae</taxon>
        <taxon>Alkalimarinus</taxon>
    </lineage>
</organism>
<evidence type="ECO:0000256" key="1">
    <source>
        <dbReference type="ARBA" id="ARBA00001947"/>
    </source>
</evidence>
<dbReference type="SUPFAM" id="SSF53187">
    <property type="entry name" value="Zn-dependent exopeptidases"/>
    <property type="match status" value="1"/>
</dbReference>
<reference evidence="6" key="1">
    <citation type="submission" date="2022-07" db="EMBL/GenBank/DDBJ databases">
        <title>Alkalimarinus sp. nov., isolated from gut of a Alitta virens.</title>
        <authorList>
            <person name="Yang A.I."/>
            <person name="Shin N.-R."/>
        </authorList>
    </citation>
    <scope>NUCLEOTIDE SEQUENCE</scope>
    <source>
        <strain evidence="6">FA028</strain>
    </source>
</reference>
<feature type="domain" description="Succinylglutamate desuccinylase/Aspartoacylase catalytic" evidence="5">
    <location>
        <begin position="42"/>
        <end position="198"/>
    </location>
</feature>
<dbReference type="Proteomes" id="UP001164472">
    <property type="component" value="Chromosome"/>
</dbReference>
<dbReference type="GO" id="GO:0016788">
    <property type="term" value="F:hydrolase activity, acting on ester bonds"/>
    <property type="evidence" value="ECO:0007669"/>
    <property type="project" value="InterPro"/>
</dbReference>
<evidence type="ECO:0000256" key="2">
    <source>
        <dbReference type="ARBA" id="ARBA00022723"/>
    </source>
</evidence>
<dbReference type="Gene3D" id="3.40.630.10">
    <property type="entry name" value="Zn peptidases"/>
    <property type="match status" value="1"/>
</dbReference>
<protein>
    <submittedName>
        <fullName evidence="6">Succinylglutamate desuccinylase/aspartoacylase family protein</fullName>
    </submittedName>
</protein>
<evidence type="ECO:0000259" key="5">
    <source>
        <dbReference type="Pfam" id="PF24827"/>
    </source>
</evidence>
<dbReference type="EMBL" id="CP101527">
    <property type="protein sequence ID" value="UZW73795.1"/>
    <property type="molecule type" value="Genomic_DNA"/>
</dbReference>
<comment type="cofactor">
    <cofactor evidence="1">
        <name>Zn(2+)</name>
        <dbReference type="ChEBI" id="CHEBI:29105"/>
    </cofactor>
</comment>
<evidence type="ECO:0000313" key="7">
    <source>
        <dbReference type="Proteomes" id="UP001164472"/>
    </source>
</evidence>
<keyword evidence="4" id="KW-0862">Zinc</keyword>
<dbReference type="Pfam" id="PF24827">
    <property type="entry name" value="AstE_AspA_cat"/>
    <property type="match status" value="1"/>
</dbReference>
<dbReference type="AlphaFoldDB" id="A0A9E8HGI8"/>
<dbReference type="GO" id="GO:0046872">
    <property type="term" value="F:metal ion binding"/>
    <property type="evidence" value="ECO:0007669"/>
    <property type="project" value="UniProtKB-KW"/>
</dbReference>
<accession>A0A9E8HGI8</accession>
<keyword evidence="7" id="KW-1185">Reference proteome</keyword>
<sequence length="337" mass="36573">MLNIIHDPESASLGATVEAFLNRLSGPAAIFVKGKDRSRTRVICTLLHGNEPSGVQAIHQYLSNGITPAVNALFIIGSVQAALTPPLFSHRTLPGKRDLNRCFKPPFEDEQGETAGAILQLIHSVKPEALIDLHNTSGSGPAFGVSINGDTDHLALTSLFTNDLIVTDLRLGAIMELSEREVPTVTIECGGASDTSAKFVAQEGISRYLAAESIHAEPGLDYRVNIFRNPIRLELQPGKHAAYSDTPQPNADITLPKNAERLNYGMVPHEEPLAFLGSEGLEVLTAKDHLGSERLNEFFECREGQLFCKHPIKLFMVTTNAEIAASDCLFYFIGCAD</sequence>
<dbReference type="InterPro" id="IPR055438">
    <property type="entry name" value="AstE_AspA_cat"/>
</dbReference>
<keyword evidence="3" id="KW-0378">Hydrolase</keyword>